<accession>Q85KI5</accession>
<proteinExistence type="predicted"/>
<geneLocation type="mitochondrion" evidence="6"/>
<evidence type="ECO:0000259" key="5">
    <source>
        <dbReference type="Pfam" id="PF06455"/>
    </source>
</evidence>
<dbReference type="EMBL" id="AF489463">
    <property type="protein sequence ID" value="AAO49083.1"/>
    <property type="molecule type" value="Genomic_DNA"/>
</dbReference>
<feature type="transmembrane region" description="Helical" evidence="4">
    <location>
        <begin position="29"/>
        <end position="49"/>
    </location>
</feature>
<organism evidence="6">
    <name type="scientific">Orussus terminalis</name>
    <dbReference type="NCBI Taxonomy" id="32395"/>
    <lineage>
        <taxon>Eukaryota</taxon>
        <taxon>Metazoa</taxon>
        <taxon>Ecdysozoa</taxon>
        <taxon>Arthropoda</taxon>
        <taxon>Hexapoda</taxon>
        <taxon>Insecta</taxon>
        <taxon>Pterygota</taxon>
        <taxon>Neoptera</taxon>
        <taxon>Endopterygota</taxon>
        <taxon>Hymenoptera</taxon>
        <taxon>Orussoidea</taxon>
        <taxon>Orussidae</taxon>
        <taxon>Orussus</taxon>
    </lineage>
</organism>
<evidence type="ECO:0000256" key="1">
    <source>
        <dbReference type="ARBA" id="ARBA00022448"/>
    </source>
</evidence>
<feature type="domain" description="NADH dehydrogenase subunit 5 C-terminal" evidence="5">
    <location>
        <begin position="9"/>
        <end position="175"/>
    </location>
</feature>
<dbReference type="Pfam" id="PF06455">
    <property type="entry name" value="NADH5_C"/>
    <property type="match status" value="1"/>
</dbReference>
<dbReference type="InterPro" id="IPR010934">
    <property type="entry name" value="NADH_DH_su5_C"/>
</dbReference>
<evidence type="ECO:0000256" key="4">
    <source>
        <dbReference type="SAM" id="Phobius"/>
    </source>
</evidence>
<feature type="transmembrane region" description="Helical" evidence="4">
    <location>
        <begin position="95"/>
        <end position="114"/>
    </location>
</feature>
<name>Q85KI5_9HYME</name>
<protein>
    <submittedName>
        <fullName evidence="6">NADH dehydrogenase 5</fullName>
    </submittedName>
</protein>
<keyword evidence="2" id="KW-1278">Translocase</keyword>
<feature type="non-terminal residue" evidence="6">
    <location>
        <position position="1"/>
    </location>
</feature>
<reference evidence="6" key="1">
    <citation type="journal article" date="2003" name="J. Mol. Evol.">
        <title>Frequent mitochondrial gene rearrangements at the hymenopteran nad3-nad5 junction.</title>
        <authorList>
            <person name="Dowton M."/>
            <person name="Castro L.R."/>
            <person name="Campbell S.L."/>
            <person name="Bargon S.D."/>
            <person name="Austin A.D."/>
        </authorList>
    </citation>
    <scope>NUCLEOTIDE SEQUENCE</scope>
</reference>
<evidence type="ECO:0000256" key="3">
    <source>
        <dbReference type="ARBA" id="ARBA00023027"/>
    </source>
</evidence>
<feature type="transmembrane region" description="Helical" evidence="4">
    <location>
        <begin position="61"/>
        <end position="83"/>
    </location>
</feature>
<keyword evidence="6" id="KW-0496">Mitochondrion</keyword>
<keyword evidence="3" id="KW-0520">NAD</keyword>
<feature type="transmembrane region" description="Helical" evidence="4">
    <location>
        <begin position="134"/>
        <end position="151"/>
    </location>
</feature>
<feature type="transmembrane region" description="Helical" evidence="4">
    <location>
        <begin position="158"/>
        <end position="174"/>
    </location>
</feature>
<keyword evidence="4" id="KW-0472">Membrane</keyword>
<evidence type="ECO:0000313" key="6">
    <source>
        <dbReference type="EMBL" id="AAO49083.1"/>
    </source>
</evidence>
<evidence type="ECO:0000256" key="2">
    <source>
        <dbReference type="ARBA" id="ARBA00022967"/>
    </source>
</evidence>
<keyword evidence="1" id="KW-0813">Transport</keyword>
<sequence length="175" mass="21286">FILFEWFIMSVIDYFSNSNSIFSFDNMKLINYSMFILTLFSVMMGYIYYEIFMFSDYVFLSSFSLFLIYLMILSGLILGIFVININFIDLLKFNYIFMFYFGSMLFMRFMSSFFNKYLGYFGGFLSVKVEKGYLEFYGAMGMYSFFEILFYEFSELNYNIYLYYFFNFILVVFII</sequence>
<dbReference type="AlphaFoldDB" id="Q85KI5"/>
<keyword evidence="4" id="KW-1133">Transmembrane helix</keyword>
<keyword evidence="4" id="KW-0812">Transmembrane</keyword>